<evidence type="ECO:0000256" key="2">
    <source>
        <dbReference type="ARBA" id="ARBA00022692"/>
    </source>
</evidence>
<dbReference type="Gene3D" id="3.30.160.60">
    <property type="entry name" value="Classic Zinc Finger"/>
    <property type="match status" value="1"/>
</dbReference>
<evidence type="ECO:0000256" key="7">
    <source>
        <dbReference type="HAMAP-Rule" id="MF_02065"/>
    </source>
</evidence>
<organism evidence="9 10">
    <name type="scientific">Caulobacter vibrioides</name>
    <name type="common">Caulobacter crescentus</name>
    <dbReference type="NCBI Taxonomy" id="155892"/>
    <lineage>
        <taxon>Bacteria</taxon>
        <taxon>Pseudomonadati</taxon>
        <taxon>Pseudomonadota</taxon>
        <taxon>Alphaproteobacteria</taxon>
        <taxon>Caulobacterales</taxon>
        <taxon>Caulobacteraceae</taxon>
        <taxon>Caulobacter</taxon>
    </lineage>
</organism>
<feature type="site" description="Important for catalytic activity" evidence="7">
    <location>
        <position position="229"/>
    </location>
</feature>
<dbReference type="EMBL" id="CP023315">
    <property type="protein sequence ID" value="ATC31704.1"/>
    <property type="molecule type" value="Genomic_DNA"/>
</dbReference>
<keyword evidence="3 7" id="KW-1133">Transmembrane helix</keyword>
<keyword evidence="6 7" id="KW-0961">Cell wall biogenesis/degradation</keyword>
<dbReference type="AlphaFoldDB" id="A0A290MHZ5"/>
<dbReference type="HAMAP" id="MF_02065">
    <property type="entry name" value="MltG"/>
    <property type="match status" value="1"/>
</dbReference>
<dbReference type="Proteomes" id="UP000217311">
    <property type="component" value="Chromosome"/>
</dbReference>
<keyword evidence="1 7" id="KW-1003">Cell membrane</keyword>
<dbReference type="GO" id="GO:0071555">
    <property type="term" value="P:cell wall organization"/>
    <property type="evidence" value="ECO:0007669"/>
    <property type="project" value="UniProtKB-KW"/>
</dbReference>
<keyword evidence="5 7" id="KW-0456">Lyase</keyword>
<reference evidence="10" key="1">
    <citation type="submission" date="2017-09" db="EMBL/GenBank/DDBJ databases">
        <title>Genome evolution observed in wild isolates of Caulobacter crescentus.</title>
        <authorList>
            <person name="Ely B."/>
            <person name="Wilson K."/>
            <person name="Scott D."/>
        </authorList>
    </citation>
    <scope>NUCLEOTIDE SEQUENCE [LARGE SCALE GENOMIC DNA]</scope>
    <source>
        <strain evidence="10">CB13b1a</strain>
    </source>
</reference>
<dbReference type="GO" id="GO:0008932">
    <property type="term" value="F:lytic endotransglycosylase activity"/>
    <property type="evidence" value="ECO:0007669"/>
    <property type="project" value="UniProtKB-UniRule"/>
</dbReference>
<evidence type="ECO:0000256" key="3">
    <source>
        <dbReference type="ARBA" id="ARBA00022989"/>
    </source>
</evidence>
<dbReference type="GO" id="GO:0009252">
    <property type="term" value="P:peptidoglycan biosynthetic process"/>
    <property type="evidence" value="ECO:0007669"/>
    <property type="project" value="UniProtKB-UniRule"/>
</dbReference>
<dbReference type="NCBIfam" id="TIGR00247">
    <property type="entry name" value="endolytic transglycosylase MltG"/>
    <property type="match status" value="1"/>
</dbReference>
<feature type="region of interest" description="Disordered" evidence="8">
    <location>
        <begin position="1"/>
        <end position="23"/>
    </location>
</feature>
<keyword evidence="7" id="KW-0997">Cell inner membrane</keyword>
<dbReference type="Pfam" id="PF02618">
    <property type="entry name" value="YceG"/>
    <property type="match status" value="1"/>
</dbReference>
<keyword evidence="2 7" id="KW-0812">Transmembrane</keyword>
<dbReference type="InterPro" id="IPR003770">
    <property type="entry name" value="MLTG-like"/>
</dbReference>
<name>A0A290MHZ5_CAUVI</name>
<sequence>MSKKSPPRARAPKGAGSRRETATAGRRMMRALFGAAATLAVVGMVALLGALWVYQGAGPAAKDGDKTTVVLRKGASLPEIASSLERGGVIRSASIFMTAAKVTGAARTLKAGEYEFKTRASMAQVLDAVRRGRIVRHWITVPEGLTSDMVMDILNKSSVLTGSAATPPEGAILPETYEVQRGEDRAAVLQRMMDDRDAVLNALWANRAPNLPFQTKEEAVTLASIVEKETGLAEERPRVAAVFVNRLRTGMRLGSDPTIIYGISRGRPLGRGIFLSELRRLTPYNTYLIDGLPPTPIANPGRAALAAVMNPPKSEDLYFVADGTGGHVFARTLEEHNANVVKWRQIERERAAQAPAKPAAAPLAGG</sequence>
<dbReference type="CDD" id="cd08010">
    <property type="entry name" value="MltG_like"/>
    <property type="match status" value="1"/>
</dbReference>
<evidence type="ECO:0000256" key="8">
    <source>
        <dbReference type="SAM" id="MobiDB-lite"/>
    </source>
</evidence>
<protein>
    <recommendedName>
        <fullName evidence="7">Endolytic murein transglycosylase</fullName>
        <ecNumber evidence="7">4.2.2.29</ecNumber>
    </recommendedName>
    <alternativeName>
        <fullName evidence="7">Peptidoglycan lytic transglycosylase</fullName>
    </alternativeName>
    <alternativeName>
        <fullName evidence="7">Peptidoglycan polymerization terminase</fullName>
    </alternativeName>
</protein>
<dbReference type="PANTHER" id="PTHR30518">
    <property type="entry name" value="ENDOLYTIC MUREIN TRANSGLYCOSYLASE"/>
    <property type="match status" value="1"/>
</dbReference>
<comment type="function">
    <text evidence="7">Functions as a peptidoglycan terminase that cleaves nascent peptidoglycan strands endolytically to terminate their elongation.</text>
</comment>
<evidence type="ECO:0000256" key="5">
    <source>
        <dbReference type="ARBA" id="ARBA00023239"/>
    </source>
</evidence>
<gene>
    <name evidence="7 9" type="primary">mltG</name>
    <name evidence="9" type="ORF">CA606_04650</name>
</gene>
<comment type="catalytic activity">
    <reaction evidence="7">
        <text>a peptidoglycan chain = a peptidoglycan chain with N-acetyl-1,6-anhydromuramyl-[peptide] at the reducing end + a peptidoglycan chain with N-acetylglucosamine at the non-reducing end.</text>
        <dbReference type="EC" id="4.2.2.29"/>
    </reaction>
</comment>
<evidence type="ECO:0000256" key="1">
    <source>
        <dbReference type="ARBA" id="ARBA00022475"/>
    </source>
</evidence>
<accession>A0A290MHZ5</accession>
<dbReference type="PANTHER" id="PTHR30518:SF2">
    <property type="entry name" value="ENDOLYTIC MUREIN TRANSGLYCOSYLASE"/>
    <property type="match status" value="1"/>
</dbReference>
<dbReference type="RefSeq" id="WP_096051153.1">
    <property type="nucleotide sequence ID" value="NZ_CP023315.3"/>
</dbReference>
<dbReference type="Gene3D" id="3.30.1490.480">
    <property type="entry name" value="Endolytic murein transglycosylase"/>
    <property type="match status" value="1"/>
</dbReference>
<dbReference type="EC" id="4.2.2.29" evidence="7"/>
<evidence type="ECO:0000256" key="6">
    <source>
        <dbReference type="ARBA" id="ARBA00023316"/>
    </source>
</evidence>
<dbReference type="GO" id="GO:0005886">
    <property type="term" value="C:plasma membrane"/>
    <property type="evidence" value="ECO:0007669"/>
    <property type="project" value="UniProtKB-UniRule"/>
</dbReference>
<evidence type="ECO:0000313" key="9">
    <source>
        <dbReference type="EMBL" id="ATC31704.1"/>
    </source>
</evidence>
<evidence type="ECO:0000313" key="10">
    <source>
        <dbReference type="Proteomes" id="UP000217311"/>
    </source>
</evidence>
<proteinExistence type="inferred from homology"/>
<evidence type="ECO:0000256" key="4">
    <source>
        <dbReference type="ARBA" id="ARBA00023136"/>
    </source>
</evidence>
<feature type="compositionally biased region" description="Basic residues" evidence="8">
    <location>
        <begin position="1"/>
        <end position="11"/>
    </location>
</feature>
<comment type="similarity">
    <text evidence="7">Belongs to the transglycosylase MltG family.</text>
</comment>
<keyword evidence="4 7" id="KW-0472">Membrane</keyword>